<dbReference type="InterPro" id="IPR016032">
    <property type="entry name" value="Sig_transdc_resp-reg_C-effctor"/>
</dbReference>
<dbReference type="CDD" id="cd17535">
    <property type="entry name" value="REC_NarL-like"/>
    <property type="match status" value="1"/>
</dbReference>
<dbReference type="InterPro" id="IPR000792">
    <property type="entry name" value="Tscrpt_reg_LuxR_C"/>
</dbReference>
<sequence>MGNPNPSVADREHIRVSLVDDHRLVLDGLEARLRDADGIELVAVETTWSQLVAHSRFPGDVTVLDLYLDDHIPVTAKLGTIAAAGGRAVVISRHADPGAVATALRAGAKAFVPKTAGVDDLLAAIRSVADGGEYLAPELSERVQAAGSTADPNLGRREQRALVLYARGHNVREVAAEMGTTEETVKSYIKRARRKYREVGVDIGTRILLRRHAVREGWLAPDSR</sequence>
<accession>A0A2M9CLI9</accession>
<dbReference type="Gene3D" id="3.40.50.2300">
    <property type="match status" value="1"/>
</dbReference>
<comment type="similarity">
    <text evidence="1">Belongs to the sigma-70 factor family. ECF subfamily.</text>
</comment>
<evidence type="ECO:0000313" key="9">
    <source>
        <dbReference type="EMBL" id="PJJ72772.1"/>
    </source>
</evidence>
<dbReference type="OrthoDB" id="5113247at2"/>
<gene>
    <name evidence="9" type="ORF">CLV46_2348</name>
</gene>
<dbReference type="Pfam" id="PF00072">
    <property type="entry name" value="Response_reg"/>
    <property type="match status" value="1"/>
</dbReference>
<evidence type="ECO:0000256" key="4">
    <source>
        <dbReference type="ARBA" id="ARBA00023082"/>
    </source>
</evidence>
<dbReference type="SUPFAM" id="SSF46894">
    <property type="entry name" value="C-terminal effector domain of the bipartite response regulators"/>
    <property type="match status" value="1"/>
</dbReference>
<feature type="domain" description="Response regulatory" evidence="8">
    <location>
        <begin position="15"/>
        <end position="129"/>
    </location>
</feature>
<feature type="modified residue" description="4-aspartylphosphate" evidence="7">
    <location>
        <position position="65"/>
    </location>
</feature>
<keyword evidence="5 9" id="KW-0238">DNA-binding</keyword>
<dbReference type="InterPro" id="IPR001789">
    <property type="entry name" value="Sig_transdc_resp-reg_receiver"/>
</dbReference>
<keyword evidence="6" id="KW-0804">Transcription</keyword>
<dbReference type="GO" id="GO:0016987">
    <property type="term" value="F:sigma factor activity"/>
    <property type="evidence" value="ECO:0007669"/>
    <property type="project" value="UniProtKB-KW"/>
</dbReference>
<dbReference type="PROSITE" id="PS50110">
    <property type="entry name" value="RESPONSE_REGULATORY"/>
    <property type="match status" value="1"/>
</dbReference>
<dbReference type="GO" id="GO:0003677">
    <property type="term" value="F:DNA binding"/>
    <property type="evidence" value="ECO:0007669"/>
    <property type="project" value="UniProtKB-KW"/>
</dbReference>
<dbReference type="InterPro" id="IPR013249">
    <property type="entry name" value="RNA_pol_sigma70_r4_t2"/>
</dbReference>
<evidence type="ECO:0000313" key="10">
    <source>
        <dbReference type="Proteomes" id="UP000228758"/>
    </source>
</evidence>
<dbReference type="PANTHER" id="PTHR43214">
    <property type="entry name" value="TWO-COMPONENT RESPONSE REGULATOR"/>
    <property type="match status" value="1"/>
</dbReference>
<keyword evidence="3" id="KW-0805">Transcription regulation</keyword>
<evidence type="ECO:0000256" key="3">
    <source>
        <dbReference type="ARBA" id="ARBA00023015"/>
    </source>
</evidence>
<evidence type="ECO:0000259" key="8">
    <source>
        <dbReference type="PROSITE" id="PS50110"/>
    </source>
</evidence>
<dbReference type="EMBL" id="PGFF01000001">
    <property type="protein sequence ID" value="PJJ72772.1"/>
    <property type="molecule type" value="Genomic_DNA"/>
</dbReference>
<dbReference type="Proteomes" id="UP000228758">
    <property type="component" value="Unassembled WGS sequence"/>
</dbReference>
<dbReference type="PRINTS" id="PR00038">
    <property type="entry name" value="HTHLUXR"/>
</dbReference>
<comment type="caution">
    <text evidence="9">The sequence shown here is derived from an EMBL/GenBank/DDBJ whole genome shotgun (WGS) entry which is preliminary data.</text>
</comment>
<dbReference type="GO" id="GO:0000160">
    <property type="term" value="P:phosphorelay signal transduction system"/>
    <property type="evidence" value="ECO:0007669"/>
    <property type="project" value="InterPro"/>
</dbReference>
<dbReference type="InterPro" id="IPR011006">
    <property type="entry name" value="CheY-like_superfamily"/>
</dbReference>
<organism evidence="9 10">
    <name type="scientific">Diaminobutyricimonas aerilata</name>
    <dbReference type="NCBI Taxonomy" id="1162967"/>
    <lineage>
        <taxon>Bacteria</taxon>
        <taxon>Bacillati</taxon>
        <taxon>Actinomycetota</taxon>
        <taxon>Actinomycetes</taxon>
        <taxon>Micrococcales</taxon>
        <taxon>Microbacteriaceae</taxon>
        <taxon>Diaminobutyricimonas</taxon>
    </lineage>
</organism>
<evidence type="ECO:0000256" key="7">
    <source>
        <dbReference type="PROSITE-ProRule" id="PRU00169"/>
    </source>
</evidence>
<dbReference type="SUPFAM" id="SSF52172">
    <property type="entry name" value="CheY-like"/>
    <property type="match status" value="1"/>
</dbReference>
<dbReference type="Pfam" id="PF08281">
    <property type="entry name" value="Sigma70_r4_2"/>
    <property type="match status" value="1"/>
</dbReference>
<dbReference type="InterPro" id="IPR058245">
    <property type="entry name" value="NreC/VraR/RcsB-like_REC"/>
</dbReference>
<dbReference type="PANTHER" id="PTHR43214:SF42">
    <property type="entry name" value="TRANSCRIPTIONAL REGULATORY PROTEIN DESR"/>
    <property type="match status" value="1"/>
</dbReference>
<keyword evidence="10" id="KW-1185">Reference proteome</keyword>
<proteinExistence type="inferred from homology"/>
<dbReference type="GO" id="GO:0006352">
    <property type="term" value="P:DNA-templated transcription initiation"/>
    <property type="evidence" value="ECO:0007669"/>
    <property type="project" value="InterPro"/>
</dbReference>
<dbReference type="SMART" id="SM00448">
    <property type="entry name" value="REC"/>
    <property type="match status" value="1"/>
</dbReference>
<protein>
    <submittedName>
        <fullName evidence="9">DNA-binding NarL/FixJ family response regulator</fullName>
    </submittedName>
</protein>
<keyword evidence="4" id="KW-0731">Sigma factor</keyword>
<evidence type="ECO:0000256" key="6">
    <source>
        <dbReference type="ARBA" id="ARBA00023163"/>
    </source>
</evidence>
<evidence type="ECO:0000256" key="2">
    <source>
        <dbReference type="ARBA" id="ARBA00022553"/>
    </source>
</evidence>
<dbReference type="InterPro" id="IPR039420">
    <property type="entry name" value="WalR-like"/>
</dbReference>
<evidence type="ECO:0000256" key="5">
    <source>
        <dbReference type="ARBA" id="ARBA00023125"/>
    </source>
</evidence>
<keyword evidence="2 7" id="KW-0597">Phosphoprotein</keyword>
<name>A0A2M9CLI9_9MICO</name>
<evidence type="ECO:0000256" key="1">
    <source>
        <dbReference type="ARBA" id="ARBA00010641"/>
    </source>
</evidence>
<dbReference type="SMART" id="SM00421">
    <property type="entry name" value="HTH_LUXR"/>
    <property type="match status" value="1"/>
</dbReference>
<dbReference type="AlphaFoldDB" id="A0A2M9CLI9"/>
<reference evidence="9 10" key="1">
    <citation type="submission" date="2017-11" db="EMBL/GenBank/DDBJ databases">
        <title>Genomic Encyclopedia of Archaeal and Bacterial Type Strains, Phase II (KMG-II): From Individual Species to Whole Genera.</title>
        <authorList>
            <person name="Goeker M."/>
        </authorList>
    </citation>
    <scope>NUCLEOTIDE SEQUENCE [LARGE SCALE GENOMIC DNA]</scope>
    <source>
        <strain evidence="9 10">DSM 27393</strain>
    </source>
</reference>